<gene>
    <name evidence="17" type="ORF">BD809_101420</name>
</gene>
<dbReference type="PROSITE" id="PS50113">
    <property type="entry name" value="PAC"/>
    <property type="match status" value="1"/>
</dbReference>
<evidence type="ECO:0000259" key="15">
    <source>
        <dbReference type="PROSITE" id="PS50112"/>
    </source>
</evidence>
<evidence type="ECO:0000256" key="2">
    <source>
        <dbReference type="ARBA" id="ARBA00004141"/>
    </source>
</evidence>
<evidence type="ECO:0000259" key="16">
    <source>
        <dbReference type="PROSITE" id="PS50113"/>
    </source>
</evidence>
<evidence type="ECO:0000256" key="4">
    <source>
        <dbReference type="ARBA" id="ARBA00022553"/>
    </source>
</evidence>
<feature type="region of interest" description="Disordered" evidence="13">
    <location>
        <begin position="1"/>
        <end position="26"/>
    </location>
</feature>
<dbReference type="GO" id="GO:0000156">
    <property type="term" value="F:phosphorelay response regulator activity"/>
    <property type="evidence" value="ECO:0007669"/>
    <property type="project" value="TreeGrafter"/>
</dbReference>
<dbReference type="SMART" id="SM00388">
    <property type="entry name" value="HisKA"/>
    <property type="match status" value="1"/>
</dbReference>
<dbReference type="InterPro" id="IPR003594">
    <property type="entry name" value="HATPase_dom"/>
</dbReference>
<dbReference type="InterPro" id="IPR000700">
    <property type="entry name" value="PAS-assoc_C"/>
</dbReference>
<dbReference type="Pfam" id="PF08447">
    <property type="entry name" value="PAS_3"/>
    <property type="match status" value="1"/>
</dbReference>
<keyword evidence="8" id="KW-0418">Kinase</keyword>
<dbReference type="InterPro" id="IPR000014">
    <property type="entry name" value="PAS"/>
</dbReference>
<keyword evidence="9" id="KW-0067">ATP-binding</keyword>
<dbReference type="InterPro" id="IPR003661">
    <property type="entry name" value="HisK_dim/P_dom"/>
</dbReference>
<dbReference type="SUPFAM" id="SSF55785">
    <property type="entry name" value="PYP-like sensor domain (PAS domain)"/>
    <property type="match status" value="3"/>
</dbReference>
<dbReference type="InterPro" id="IPR005467">
    <property type="entry name" value="His_kinase_dom"/>
</dbReference>
<dbReference type="Proteomes" id="UP000324376">
    <property type="component" value="Unassembled WGS sequence"/>
</dbReference>
<dbReference type="EC" id="2.7.13.3" evidence="3"/>
<dbReference type="InterPro" id="IPR035965">
    <property type="entry name" value="PAS-like_dom_sf"/>
</dbReference>
<dbReference type="SMART" id="SM00091">
    <property type="entry name" value="PAS"/>
    <property type="match status" value="3"/>
</dbReference>
<dbReference type="Pfam" id="PF02518">
    <property type="entry name" value="HATPase_c"/>
    <property type="match status" value="1"/>
</dbReference>
<dbReference type="FunFam" id="3.30.450.20:FF:000099">
    <property type="entry name" value="Sensory box sensor histidine kinase"/>
    <property type="match status" value="1"/>
</dbReference>
<dbReference type="SUPFAM" id="SSF55874">
    <property type="entry name" value="ATPase domain of HSP90 chaperone/DNA topoisomerase II/histidine kinase"/>
    <property type="match status" value="1"/>
</dbReference>
<sequence length="642" mass="73860">MRESALKKSYLTNSQENSITPKQDKNSSENTICLTKIIFDNLGDPVVLLDEQLRVLESNPAFLALSDKPAENILNKLFFKIDNKKWDHKKIKLLLNSILNETPFISVPITLEIAHKHYEISAKKLAFTEELSSARILLSLKDITSSVTLEHKLQEQINNYDQLIYLSPYLIAILKGEKLIIEIANDTILENWGKGKDIIGKPLLEVLPEIREQGFEDLLLQVMATGKAYHAFEVPAEHLKEGKMVKDYYDFAYQPIFSLNGKVEKVAVIATNVSKQTELYHKISESEKKFRQMIDLLPDKIINANPTGEIIYYNKSWQEYTGFSLKKLRNNGWTKIIHPDHKEEFFEKLNAAYATGENQEMELRCLNKLGKYKWHLYRAVAIHDEAGNIKTWLSTCTEIHRVKEEQRRKEEFLKMVSHELKTPITSIKGYVQLLLSMINANQEVPEALVPVQRSLKRIDSQVSRLTRLISEMLDLSRVENSKLELKKTHFSLNELIYETVEDIRFSSDLSVVEFHDSFEMEVLADRDRVGQVMINLITNAIKYAPKSQLIEIAIYKKDENYGAVSVKDYGIGIPKKDLSKIFDRFYRVEGENEETFSGFGIGLFLVKEIIDRHGGTIDVESKKGKGSKFTFTLPLINFNKNN</sequence>
<keyword evidence="11" id="KW-0902">Two-component regulatory system</keyword>
<keyword evidence="12" id="KW-0472">Membrane</keyword>
<evidence type="ECO:0000256" key="12">
    <source>
        <dbReference type="ARBA" id="ARBA00023136"/>
    </source>
</evidence>
<evidence type="ECO:0000256" key="11">
    <source>
        <dbReference type="ARBA" id="ARBA00023012"/>
    </source>
</evidence>
<dbReference type="SUPFAM" id="SSF47384">
    <property type="entry name" value="Homodimeric domain of signal transducing histidine kinase"/>
    <property type="match status" value="1"/>
</dbReference>
<evidence type="ECO:0000256" key="5">
    <source>
        <dbReference type="ARBA" id="ARBA00022679"/>
    </source>
</evidence>
<dbReference type="GO" id="GO:0007234">
    <property type="term" value="P:osmosensory signaling via phosphorelay pathway"/>
    <property type="evidence" value="ECO:0007669"/>
    <property type="project" value="TreeGrafter"/>
</dbReference>
<proteinExistence type="predicted"/>
<dbReference type="Gene3D" id="3.30.450.20">
    <property type="entry name" value="PAS domain"/>
    <property type="match status" value="3"/>
</dbReference>
<dbReference type="GO" id="GO:0016020">
    <property type="term" value="C:membrane"/>
    <property type="evidence" value="ECO:0007669"/>
    <property type="project" value="UniProtKB-SubCell"/>
</dbReference>
<dbReference type="InterPro" id="IPR013655">
    <property type="entry name" value="PAS_fold_3"/>
</dbReference>
<dbReference type="InterPro" id="IPR004358">
    <property type="entry name" value="Sig_transdc_His_kin-like_C"/>
</dbReference>
<feature type="domain" description="PAC" evidence="16">
    <location>
        <begin position="359"/>
        <end position="411"/>
    </location>
</feature>
<feature type="compositionally biased region" description="Polar residues" evidence="13">
    <location>
        <begin position="10"/>
        <end position="21"/>
    </location>
</feature>
<keyword evidence="7" id="KW-0547">Nucleotide-binding</keyword>
<dbReference type="Gene3D" id="1.10.287.130">
    <property type="match status" value="1"/>
</dbReference>
<dbReference type="PRINTS" id="PR00344">
    <property type="entry name" value="BCTRLSENSOR"/>
</dbReference>
<evidence type="ECO:0000313" key="18">
    <source>
        <dbReference type="Proteomes" id="UP000324376"/>
    </source>
</evidence>
<keyword evidence="5" id="KW-0808">Transferase</keyword>
<keyword evidence="6" id="KW-0812">Transmembrane</keyword>
<evidence type="ECO:0000256" key="6">
    <source>
        <dbReference type="ARBA" id="ARBA00022692"/>
    </source>
</evidence>
<feature type="domain" description="PAS" evidence="15">
    <location>
        <begin position="286"/>
        <end position="356"/>
    </location>
</feature>
<name>A0A5S5CF27_9FLAO</name>
<evidence type="ECO:0000256" key="8">
    <source>
        <dbReference type="ARBA" id="ARBA00022777"/>
    </source>
</evidence>
<dbReference type="InterPro" id="IPR036890">
    <property type="entry name" value="HATPase_C_sf"/>
</dbReference>
<keyword evidence="18" id="KW-1185">Reference proteome</keyword>
<dbReference type="FunFam" id="3.30.565.10:FF:000006">
    <property type="entry name" value="Sensor histidine kinase WalK"/>
    <property type="match status" value="1"/>
</dbReference>
<dbReference type="SMART" id="SM00387">
    <property type="entry name" value="HATPase_c"/>
    <property type="match status" value="1"/>
</dbReference>
<keyword evidence="4" id="KW-0597">Phosphoprotein</keyword>
<dbReference type="InterPro" id="IPR013656">
    <property type="entry name" value="PAS_4"/>
</dbReference>
<dbReference type="InterPro" id="IPR036097">
    <property type="entry name" value="HisK_dim/P_sf"/>
</dbReference>
<dbReference type="CDD" id="cd00082">
    <property type="entry name" value="HisKA"/>
    <property type="match status" value="1"/>
</dbReference>
<dbReference type="GO" id="GO:0000155">
    <property type="term" value="F:phosphorelay sensor kinase activity"/>
    <property type="evidence" value="ECO:0007669"/>
    <property type="project" value="InterPro"/>
</dbReference>
<dbReference type="CDD" id="cd00130">
    <property type="entry name" value="PAS"/>
    <property type="match status" value="1"/>
</dbReference>
<evidence type="ECO:0000256" key="10">
    <source>
        <dbReference type="ARBA" id="ARBA00022989"/>
    </source>
</evidence>
<evidence type="ECO:0000256" key="9">
    <source>
        <dbReference type="ARBA" id="ARBA00022840"/>
    </source>
</evidence>
<comment type="caution">
    <text evidence="17">The sequence shown here is derived from an EMBL/GenBank/DDBJ whole genome shotgun (WGS) entry which is preliminary data.</text>
</comment>
<protein>
    <recommendedName>
        <fullName evidence="3">histidine kinase</fullName>
        <ecNumber evidence="3">2.7.13.3</ecNumber>
    </recommendedName>
</protein>
<comment type="catalytic activity">
    <reaction evidence="1">
        <text>ATP + protein L-histidine = ADP + protein N-phospho-L-histidine.</text>
        <dbReference type="EC" id="2.7.13.3"/>
    </reaction>
</comment>
<dbReference type="AlphaFoldDB" id="A0A5S5CF27"/>
<organism evidence="17 18">
    <name type="scientific">Aquimarina intermedia</name>
    <dbReference type="NCBI Taxonomy" id="350814"/>
    <lineage>
        <taxon>Bacteria</taxon>
        <taxon>Pseudomonadati</taxon>
        <taxon>Bacteroidota</taxon>
        <taxon>Flavobacteriia</taxon>
        <taxon>Flavobacteriales</taxon>
        <taxon>Flavobacteriaceae</taxon>
        <taxon>Aquimarina</taxon>
    </lineage>
</organism>
<dbReference type="Gene3D" id="3.30.565.10">
    <property type="entry name" value="Histidine kinase-like ATPase, C-terminal domain"/>
    <property type="match status" value="1"/>
</dbReference>
<dbReference type="NCBIfam" id="TIGR00229">
    <property type="entry name" value="sensory_box"/>
    <property type="match status" value="1"/>
</dbReference>
<dbReference type="OrthoDB" id="9816309at2"/>
<comment type="subcellular location">
    <subcellularLocation>
        <location evidence="2">Membrane</location>
        <topology evidence="2">Multi-pass membrane protein</topology>
    </subcellularLocation>
</comment>
<dbReference type="GO" id="GO:0030295">
    <property type="term" value="F:protein kinase activator activity"/>
    <property type="evidence" value="ECO:0007669"/>
    <property type="project" value="TreeGrafter"/>
</dbReference>
<evidence type="ECO:0000256" key="1">
    <source>
        <dbReference type="ARBA" id="ARBA00000085"/>
    </source>
</evidence>
<feature type="domain" description="Histidine kinase" evidence="14">
    <location>
        <begin position="415"/>
        <end position="637"/>
    </location>
</feature>
<evidence type="ECO:0000313" key="17">
    <source>
        <dbReference type="EMBL" id="TYP77268.1"/>
    </source>
</evidence>
<dbReference type="CDD" id="cd00075">
    <property type="entry name" value="HATPase"/>
    <property type="match status" value="1"/>
</dbReference>
<dbReference type="PANTHER" id="PTHR42878:SF7">
    <property type="entry name" value="SENSOR HISTIDINE KINASE GLRK"/>
    <property type="match status" value="1"/>
</dbReference>
<dbReference type="Pfam" id="PF00512">
    <property type="entry name" value="HisKA"/>
    <property type="match status" value="1"/>
</dbReference>
<dbReference type="GO" id="GO:0005524">
    <property type="term" value="F:ATP binding"/>
    <property type="evidence" value="ECO:0007669"/>
    <property type="project" value="UniProtKB-KW"/>
</dbReference>
<evidence type="ECO:0000259" key="14">
    <source>
        <dbReference type="PROSITE" id="PS50109"/>
    </source>
</evidence>
<dbReference type="PROSITE" id="PS50112">
    <property type="entry name" value="PAS"/>
    <property type="match status" value="1"/>
</dbReference>
<evidence type="ECO:0000256" key="7">
    <source>
        <dbReference type="ARBA" id="ARBA00022741"/>
    </source>
</evidence>
<evidence type="ECO:0000256" key="3">
    <source>
        <dbReference type="ARBA" id="ARBA00012438"/>
    </source>
</evidence>
<dbReference type="EMBL" id="VNHU01000001">
    <property type="protein sequence ID" value="TYP77268.1"/>
    <property type="molecule type" value="Genomic_DNA"/>
</dbReference>
<dbReference type="Pfam" id="PF08448">
    <property type="entry name" value="PAS_4"/>
    <property type="match status" value="1"/>
</dbReference>
<dbReference type="FunFam" id="1.10.287.130:FF:000001">
    <property type="entry name" value="Two-component sensor histidine kinase"/>
    <property type="match status" value="1"/>
</dbReference>
<keyword evidence="10" id="KW-1133">Transmembrane helix</keyword>
<dbReference type="InterPro" id="IPR050351">
    <property type="entry name" value="BphY/WalK/GraS-like"/>
</dbReference>
<evidence type="ECO:0000256" key="13">
    <source>
        <dbReference type="SAM" id="MobiDB-lite"/>
    </source>
</evidence>
<accession>A0A5S5CF27</accession>
<dbReference type="PROSITE" id="PS50109">
    <property type="entry name" value="HIS_KIN"/>
    <property type="match status" value="1"/>
</dbReference>
<dbReference type="PANTHER" id="PTHR42878">
    <property type="entry name" value="TWO-COMPONENT HISTIDINE KINASE"/>
    <property type="match status" value="1"/>
</dbReference>
<reference evidence="17 18" key="1">
    <citation type="submission" date="2019-07" db="EMBL/GenBank/DDBJ databases">
        <title>Genomic Encyclopedia of Archaeal and Bacterial Type Strains, Phase II (KMG-II): from individual species to whole genera.</title>
        <authorList>
            <person name="Goeker M."/>
        </authorList>
    </citation>
    <scope>NUCLEOTIDE SEQUENCE [LARGE SCALE GENOMIC DNA]</scope>
    <source>
        <strain evidence="17 18">DSM 17527</strain>
    </source>
</reference>